<name>A0A9P1J0J2_9PELO</name>
<comment type="caution">
    <text evidence="2">The sequence shown here is derived from an EMBL/GenBank/DDBJ whole genome shotgun (WGS) entry which is preliminary data.</text>
</comment>
<evidence type="ECO:0008006" key="4">
    <source>
        <dbReference type="Google" id="ProtNLM"/>
    </source>
</evidence>
<feature type="signal peptide" evidence="1">
    <location>
        <begin position="1"/>
        <end position="15"/>
    </location>
</feature>
<reference evidence="2" key="1">
    <citation type="submission" date="2022-11" db="EMBL/GenBank/DDBJ databases">
        <authorList>
            <person name="Kikuchi T."/>
        </authorList>
    </citation>
    <scope>NUCLEOTIDE SEQUENCE</scope>
    <source>
        <strain evidence="2">PS1010</strain>
    </source>
</reference>
<organism evidence="2 3">
    <name type="scientific">Caenorhabditis angaria</name>
    <dbReference type="NCBI Taxonomy" id="860376"/>
    <lineage>
        <taxon>Eukaryota</taxon>
        <taxon>Metazoa</taxon>
        <taxon>Ecdysozoa</taxon>
        <taxon>Nematoda</taxon>
        <taxon>Chromadorea</taxon>
        <taxon>Rhabditida</taxon>
        <taxon>Rhabditina</taxon>
        <taxon>Rhabditomorpha</taxon>
        <taxon>Rhabditoidea</taxon>
        <taxon>Rhabditidae</taxon>
        <taxon>Peloderinae</taxon>
        <taxon>Caenorhabditis</taxon>
    </lineage>
</organism>
<evidence type="ECO:0000313" key="2">
    <source>
        <dbReference type="EMBL" id="CAI5455871.1"/>
    </source>
</evidence>
<dbReference type="Proteomes" id="UP001152747">
    <property type="component" value="Unassembled WGS sequence"/>
</dbReference>
<keyword evidence="1" id="KW-0732">Signal</keyword>
<gene>
    <name evidence="2" type="ORF">CAMP_LOCUS18508</name>
</gene>
<dbReference type="AlphaFoldDB" id="A0A9P1J0J2"/>
<dbReference type="EMBL" id="CANHGI010000006">
    <property type="protein sequence ID" value="CAI5455871.1"/>
    <property type="molecule type" value="Genomic_DNA"/>
</dbReference>
<protein>
    <recommendedName>
        <fullName evidence="4">DUF19 domain-containing protein</fullName>
    </recommendedName>
</protein>
<sequence>MKVLIIFLFFYFSSAVDKEETVSDECLEMLKNENENTTIDFNSIFERKKCSQALDKEIGSMLDDAQQEKEPGNIFEELDLPRGHSYCRSFLYSYYKGIPHKYSNKYRKTCIYRLQNYHKRKMERIHTKIEHSGMHELLDYPFK</sequence>
<evidence type="ECO:0000313" key="3">
    <source>
        <dbReference type="Proteomes" id="UP001152747"/>
    </source>
</evidence>
<proteinExistence type="predicted"/>
<feature type="chain" id="PRO_5040259240" description="DUF19 domain-containing protein" evidence="1">
    <location>
        <begin position="16"/>
        <end position="143"/>
    </location>
</feature>
<evidence type="ECO:0000256" key="1">
    <source>
        <dbReference type="SAM" id="SignalP"/>
    </source>
</evidence>
<keyword evidence="3" id="KW-1185">Reference proteome</keyword>
<accession>A0A9P1J0J2</accession>